<dbReference type="GO" id="GO:0005524">
    <property type="term" value="F:ATP binding"/>
    <property type="evidence" value="ECO:0007669"/>
    <property type="project" value="UniProtKB-KW"/>
</dbReference>
<protein>
    <recommendedName>
        <fullName evidence="17">DNA mismatch repair proteins mutS family domain-containing protein</fullName>
    </recommendedName>
</protein>
<proteinExistence type="inferred from homology"/>
<keyword evidence="13" id="KW-0469">Meiosis</keyword>
<dbReference type="SUPFAM" id="SSF52540">
    <property type="entry name" value="P-loop containing nucleoside triphosphate hydrolases"/>
    <property type="match status" value="1"/>
</dbReference>
<comment type="subcellular location">
    <subcellularLocation>
        <location evidence="1">Mitochondrion membrane</location>
    </subcellularLocation>
</comment>
<dbReference type="SMART" id="SM00533">
    <property type="entry name" value="MUTSd"/>
    <property type="match status" value="1"/>
</dbReference>
<dbReference type="AlphaFoldDB" id="A0AAF3F4G0"/>
<organism evidence="18 19">
    <name type="scientific">Mesorhabditis belari</name>
    <dbReference type="NCBI Taxonomy" id="2138241"/>
    <lineage>
        <taxon>Eukaryota</taxon>
        <taxon>Metazoa</taxon>
        <taxon>Ecdysozoa</taxon>
        <taxon>Nematoda</taxon>
        <taxon>Chromadorea</taxon>
        <taxon>Rhabditida</taxon>
        <taxon>Rhabditina</taxon>
        <taxon>Rhabditomorpha</taxon>
        <taxon>Rhabditoidea</taxon>
        <taxon>Rhabditidae</taxon>
        <taxon>Mesorhabditinae</taxon>
        <taxon>Mesorhabditis</taxon>
    </lineage>
</organism>
<dbReference type="InterPro" id="IPR019344">
    <property type="entry name" value="F1F0-ATPsyn_F_prd"/>
</dbReference>
<feature type="region of interest" description="Disordered" evidence="16">
    <location>
        <begin position="24"/>
        <end position="47"/>
    </location>
</feature>
<reference evidence="19" key="1">
    <citation type="submission" date="2024-02" db="UniProtKB">
        <authorList>
            <consortium name="WormBaseParasite"/>
        </authorList>
    </citation>
    <scope>IDENTIFICATION</scope>
</reference>
<dbReference type="WBParaSite" id="MBELARI_LOCUS21430">
    <property type="protein sequence ID" value="MBELARI_LOCUS21430"/>
    <property type="gene ID" value="MBELARI_LOCUS21430"/>
</dbReference>
<keyword evidence="12" id="KW-0472">Membrane</keyword>
<evidence type="ECO:0000256" key="6">
    <source>
        <dbReference type="ARBA" id="ARBA00022741"/>
    </source>
</evidence>
<evidence type="ECO:0000256" key="3">
    <source>
        <dbReference type="ARBA" id="ARBA00006271"/>
    </source>
</evidence>
<keyword evidence="15" id="KW-0175">Coiled coil</keyword>
<comment type="similarity">
    <text evidence="3">Belongs to the DNA mismatch repair MutS family.</text>
</comment>
<evidence type="ECO:0000313" key="19">
    <source>
        <dbReference type="WBParaSite" id="MBELARI_LOCUS21430"/>
    </source>
</evidence>
<evidence type="ECO:0000256" key="5">
    <source>
        <dbReference type="ARBA" id="ARBA00022547"/>
    </source>
</evidence>
<dbReference type="Pfam" id="PF05188">
    <property type="entry name" value="MutS_II"/>
    <property type="match status" value="1"/>
</dbReference>
<evidence type="ECO:0000256" key="13">
    <source>
        <dbReference type="ARBA" id="ARBA00023254"/>
    </source>
</evidence>
<dbReference type="SUPFAM" id="SSF53150">
    <property type="entry name" value="DNA repair protein MutS, domain II"/>
    <property type="match status" value="1"/>
</dbReference>
<evidence type="ECO:0000256" key="12">
    <source>
        <dbReference type="ARBA" id="ARBA00023136"/>
    </source>
</evidence>
<name>A0AAF3F4G0_9BILA</name>
<dbReference type="GO" id="GO:0006754">
    <property type="term" value="P:ATP biosynthetic process"/>
    <property type="evidence" value="ECO:0007669"/>
    <property type="project" value="UniProtKB-KW"/>
</dbReference>
<evidence type="ECO:0000256" key="2">
    <source>
        <dbReference type="ARBA" id="ARBA00005895"/>
    </source>
</evidence>
<keyword evidence="10" id="KW-0238">DNA-binding</keyword>
<evidence type="ECO:0000256" key="10">
    <source>
        <dbReference type="ARBA" id="ARBA00023125"/>
    </source>
</evidence>
<dbReference type="SMART" id="SM00534">
    <property type="entry name" value="MUTSac"/>
    <property type="match status" value="1"/>
</dbReference>
<dbReference type="Pfam" id="PF00488">
    <property type="entry name" value="MutS_V"/>
    <property type="match status" value="1"/>
</dbReference>
<dbReference type="InterPro" id="IPR036187">
    <property type="entry name" value="DNA_mismatch_repair_MutS_sf"/>
</dbReference>
<dbReference type="PANTHER" id="PTHR11361:SF21">
    <property type="entry name" value="MUTS PROTEIN HOMOLOG 4"/>
    <property type="match status" value="1"/>
</dbReference>
<dbReference type="Gene3D" id="3.40.50.300">
    <property type="entry name" value="P-loop containing nucleotide triphosphate hydrolases"/>
    <property type="match status" value="1"/>
</dbReference>
<keyword evidence="11" id="KW-0496">Mitochondrion</keyword>
<keyword evidence="5" id="KW-0138">CF(0)</keyword>
<dbReference type="PROSITE" id="PS00486">
    <property type="entry name" value="DNA_MISMATCH_REPAIR_2"/>
    <property type="match status" value="1"/>
</dbReference>
<keyword evidence="8" id="KW-0067">ATP-binding</keyword>
<dbReference type="FunFam" id="3.40.50.300:FF:000870">
    <property type="entry name" value="MutS protein homolog 4"/>
    <property type="match status" value="1"/>
</dbReference>
<evidence type="ECO:0000256" key="9">
    <source>
        <dbReference type="ARBA" id="ARBA00023065"/>
    </source>
</evidence>
<dbReference type="InterPro" id="IPR036678">
    <property type="entry name" value="MutS_con_dom_sf"/>
</dbReference>
<dbReference type="GO" id="GO:1902600">
    <property type="term" value="P:proton transmembrane transport"/>
    <property type="evidence" value="ECO:0007669"/>
    <property type="project" value="UniProtKB-KW"/>
</dbReference>
<dbReference type="GO" id="GO:0007131">
    <property type="term" value="P:reciprocal meiotic recombination"/>
    <property type="evidence" value="ECO:0007669"/>
    <property type="project" value="TreeGrafter"/>
</dbReference>
<evidence type="ECO:0000256" key="16">
    <source>
        <dbReference type="SAM" id="MobiDB-lite"/>
    </source>
</evidence>
<dbReference type="InterPro" id="IPR007860">
    <property type="entry name" value="DNA_mmatch_repair_MutS_con_dom"/>
</dbReference>
<evidence type="ECO:0000313" key="18">
    <source>
        <dbReference type="Proteomes" id="UP000887575"/>
    </source>
</evidence>
<dbReference type="GO" id="GO:0031966">
    <property type="term" value="C:mitochondrial membrane"/>
    <property type="evidence" value="ECO:0007669"/>
    <property type="project" value="UniProtKB-SubCell"/>
</dbReference>
<dbReference type="PANTHER" id="PTHR11361">
    <property type="entry name" value="DNA MISMATCH REPAIR PROTEIN MUTS FAMILY MEMBER"/>
    <property type="match status" value="1"/>
</dbReference>
<evidence type="ECO:0000256" key="1">
    <source>
        <dbReference type="ARBA" id="ARBA00004325"/>
    </source>
</evidence>
<keyword evidence="7" id="KW-0375">Hydrogen ion transport</keyword>
<feature type="domain" description="DNA mismatch repair proteins mutS family" evidence="17">
    <location>
        <begin position="628"/>
        <end position="644"/>
    </location>
</feature>
<keyword evidence="9" id="KW-0406">Ion transport</keyword>
<dbReference type="GO" id="GO:0006298">
    <property type="term" value="P:mismatch repair"/>
    <property type="evidence" value="ECO:0007669"/>
    <property type="project" value="InterPro"/>
</dbReference>
<feature type="coiled-coil region" evidence="15">
    <location>
        <begin position="780"/>
        <end position="814"/>
    </location>
</feature>
<evidence type="ECO:0000256" key="4">
    <source>
        <dbReference type="ARBA" id="ARBA00022448"/>
    </source>
</evidence>
<dbReference type="Pfam" id="PF10206">
    <property type="entry name" value="WRW"/>
    <property type="match status" value="1"/>
</dbReference>
<dbReference type="SUPFAM" id="SSF48334">
    <property type="entry name" value="DNA repair protein MutS, domain III"/>
    <property type="match status" value="1"/>
</dbReference>
<evidence type="ECO:0000256" key="14">
    <source>
        <dbReference type="ARBA" id="ARBA00023310"/>
    </source>
</evidence>
<evidence type="ECO:0000256" key="11">
    <source>
        <dbReference type="ARBA" id="ARBA00023128"/>
    </source>
</evidence>
<keyword evidence="4" id="KW-0813">Transport</keyword>
<accession>A0AAF3F4G0</accession>
<evidence type="ECO:0000256" key="15">
    <source>
        <dbReference type="SAM" id="Coils"/>
    </source>
</evidence>
<dbReference type="InterPro" id="IPR027417">
    <property type="entry name" value="P-loop_NTPase"/>
</dbReference>
<dbReference type="InterPro" id="IPR007696">
    <property type="entry name" value="DNA_mismatch_repair_MutS_core"/>
</dbReference>
<evidence type="ECO:0000259" key="17">
    <source>
        <dbReference type="PROSITE" id="PS00486"/>
    </source>
</evidence>
<evidence type="ECO:0000256" key="8">
    <source>
        <dbReference type="ARBA" id="ARBA00022840"/>
    </source>
</evidence>
<dbReference type="GO" id="GO:0030983">
    <property type="term" value="F:mismatched DNA binding"/>
    <property type="evidence" value="ECO:0007669"/>
    <property type="project" value="InterPro"/>
</dbReference>
<keyword evidence="18" id="KW-1185">Reference proteome</keyword>
<comment type="similarity">
    <text evidence="2">Belongs to the ATPase F chain family.</text>
</comment>
<dbReference type="GO" id="GO:0045259">
    <property type="term" value="C:proton-transporting ATP synthase complex"/>
    <property type="evidence" value="ECO:0007669"/>
    <property type="project" value="UniProtKB-KW"/>
</dbReference>
<dbReference type="GO" id="GO:0140664">
    <property type="term" value="F:ATP-dependent DNA damage sensor activity"/>
    <property type="evidence" value="ECO:0007669"/>
    <property type="project" value="InterPro"/>
</dbReference>
<sequence length="1005" mass="114293">MFSILSTSGYDAGNSSIDVSKNLFGKTPKGRRLPPAGRNATKTPGNRTLPRGTIAAVWEGRGADKGFIGLAWADEENVEWILTEFRDSSGYTTLTSLLHLCDPSEVLVVDSVNDKAASILMNEAIKSTLPSVVITSVQRRFYNAERGLSNIKALSIHAEVLKSAEERPYACAAMGALIRFVEFKNSIILSSATIPFKLLEVTHACLLDHASWKNLEIVDESFARKEKRTLLTVIDNTLTAIGYRMLRANVMQPLTVVSAIERRQEAVKELLENPVAFEQLSALLNRVYELDGVVNLLWLFQTLKIVPSLKEMLSKCQAPLLVECMNRLNDERLTNMVDILSDTLDDAVLSIKRSSISLIQQKLYAIRPGVDPRIDAAREVYMQKLALVEASVGELESALPGHNTRLAYSVSRGFHFVWNTEPNSAKLPSEFLNEVRHRTCITFSSLNLLKLNERINIAEAELLVTSGIRIRELIVYIRPLIGSLYALVDDLSLLDMLQSMAIYASNTESCLPKFCEDIIIVKGKHPILDLHKCNNVVANDMYLTRDNRFAVITGPNMAGKSTFLKQLCHLCILAQMGSFVPALMCKVPIFKRIFSRIGHNDSLRQHLSAFALEMRDMAAILDVANREALIVIDELARSTATEEGIAISYAISEELIRKQSYTLLATHFLDLAALDVTYSAVVNFHFKSIDEDANFEATRHRLFKGPYKGPLYGFDIIQLATFPKDLIEEAEAIAYRLRAESEQRRELDCSTLKRRAFLRTGHRLKAALSQLRIANHKARYEYLSSLRKTLKEELKQLSENYEASNQETTSAQQEKFDVDRILDEFEAQLNDDTPECLPSDSECENSQQDKHVMAWLRPPPAGTHLYPWVPDAIFIPISRAFERVGVYFYNRVLNKTEIGLFNKKWNPKVHGPYCHWRYYGKPDTKLFDVKIADLPAWIGRREKTPGAFYNEFMRNVWRVHNLYYSGPVFNNTIKTIFRFIFCFSFLNWLVKSHRYLDFQKTYYHW</sequence>
<dbReference type="InterPro" id="IPR000432">
    <property type="entry name" value="DNA_mismatch_repair_MutS_C"/>
</dbReference>
<evidence type="ECO:0000256" key="7">
    <source>
        <dbReference type="ARBA" id="ARBA00022781"/>
    </source>
</evidence>
<dbReference type="Pfam" id="PF05192">
    <property type="entry name" value="MutS_III"/>
    <property type="match status" value="1"/>
</dbReference>
<dbReference type="Proteomes" id="UP000887575">
    <property type="component" value="Unassembled WGS sequence"/>
</dbReference>
<keyword evidence="14" id="KW-0066">ATP synthesis</keyword>
<dbReference type="InterPro" id="IPR045076">
    <property type="entry name" value="MutS"/>
</dbReference>
<dbReference type="GO" id="GO:0005634">
    <property type="term" value="C:nucleus"/>
    <property type="evidence" value="ECO:0007669"/>
    <property type="project" value="TreeGrafter"/>
</dbReference>
<keyword evidence="6" id="KW-0547">Nucleotide-binding</keyword>
<dbReference type="Gene3D" id="3.30.420.110">
    <property type="entry name" value="MutS, connector domain"/>
    <property type="match status" value="1"/>
</dbReference>
<dbReference type="Gene3D" id="1.10.1420.10">
    <property type="match status" value="2"/>
</dbReference>